<evidence type="ECO:0000313" key="2">
    <source>
        <dbReference type="EMBL" id="KAF2657435.1"/>
    </source>
</evidence>
<keyword evidence="3" id="KW-1185">Reference proteome</keyword>
<name>A0A6A6TBT1_9PLEO</name>
<dbReference type="Proteomes" id="UP000799324">
    <property type="component" value="Unassembled WGS sequence"/>
</dbReference>
<accession>A0A6A6TBT1</accession>
<dbReference type="OrthoDB" id="3629888at2759"/>
<proteinExistence type="predicted"/>
<organism evidence="2 3">
    <name type="scientific">Lophiostoma macrostomum CBS 122681</name>
    <dbReference type="NCBI Taxonomy" id="1314788"/>
    <lineage>
        <taxon>Eukaryota</taxon>
        <taxon>Fungi</taxon>
        <taxon>Dikarya</taxon>
        <taxon>Ascomycota</taxon>
        <taxon>Pezizomycotina</taxon>
        <taxon>Dothideomycetes</taxon>
        <taxon>Pleosporomycetidae</taxon>
        <taxon>Pleosporales</taxon>
        <taxon>Lophiostomataceae</taxon>
        <taxon>Lophiostoma</taxon>
    </lineage>
</organism>
<feature type="compositionally biased region" description="Polar residues" evidence="1">
    <location>
        <begin position="31"/>
        <end position="40"/>
    </location>
</feature>
<reference evidence="2" key="1">
    <citation type="journal article" date="2020" name="Stud. Mycol.">
        <title>101 Dothideomycetes genomes: a test case for predicting lifestyles and emergence of pathogens.</title>
        <authorList>
            <person name="Haridas S."/>
            <person name="Albert R."/>
            <person name="Binder M."/>
            <person name="Bloem J."/>
            <person name="Labutti K."/>
            <person name="Salamov A."/>
            <person name="Andreopoulos B."/>
            <person name="Baker S."/>
            <person name="Barry K."/>
            <person name="Bills G."/>
            <person name="Bluhm B."/>
            <person name="Cannon C."/>
            <person name="Castanera R."/>
            <person name="Culley D."/>
            <person name="Daum C."/>
            <person name="Ezra D."/>
            <person name="Gonzalez J."/>
            <person name="Henrissat B."/>
            <person name="Kuo A."/>
            <person name="Liang C."/>
            <person name="Lipzen A."/>
            <person name="Lutzoni F."/>
            <person name="Magnuson J."/>
            <person name="Mondo S."/>
            <person name="Nolan M."/>
            <person name="Ohm R."/>
            <person name="Pangilinan J."/>
            <person name="Park H.-J."/>
            <person name="Ramirez L."/>
            <person name="Alfaro M."/>
            <person name="Sun H."/>
            <person name="Tritt A."/>
            <person name="Yoshinaga Y."/>
            <person name="Zwiers L.-H."/>
            <person name="Turgeon B."/>
            <person name="Goodwin S."/>
            <person name="Spatafora J."/>
            <person name="Crous P."/>
            <person name="Grigoriev I."/>
        </authorList>
    </citation>
    <scope>NUCLEOTIDE SEQUENCE</scope>
    <source>
        <strain evidence="2">CBS 122681</strain>
    </source>
</reference>
<dbReference type="EMBL" id="MU004325">
    <property type="protein sequence ID" value="KAF2657435.1"/>
    <property type="molecule type" value="Genomic_DNA"/>
</dbReference>
<feature type="region of interest" description="Disordered" evidence="1">
    <location>
        <begin position="20"/>
        <end position="51"/>
    </location>
</feature>
<evidence type="ECO:0000313" key="3">
    <source>
        <dbReference type="Proteomes" id="UP000799324"/>
    </source>
</evidence>
<gene>
    <name evidence="2" type="ORF">K491DRAFT_327235</name>
</gene>
<evidence type="ECO:0008006" key="4">
    <source>
        <dbReference type="Google" id="ProtNLM"/>
    </source>
</evidence>
<sequence length="351" mass="40137">MHIIDGSPYISLPTEVSHLSLNPPTTAPRKMSSNTTQAPIRTSPHHPSVTPRHTHAFLSLPGEVRNLIYDHTFHATLLPILSPRFGLFHIDHRTDTGLLLTCRQIHAELSSRYLPFRYAQTPVVYSRHDDGPNQERWLWMLDAVDIARGCDVAFLETLSCQGAQSRARTRTGTLDAVVSLNTLRMAARQIVNTVRAPVLGGEEDSTAPDTRELDRALEFIKLTVLRLRRRPLVRWRILLDRVGHRYRGTLPSFMRSCTSGRRANVESGRFACEVTLVSRDAERQRFVRILAEQPLLRMWGFRSEYRVEWDRASVEELAWMSEDTEVLREGETIESAVRGMVDGGPHYLHWM</sequence>
<evidence type="ECO:0000256" key="1">
    <source>
        <dbReference type="SAM" id="MobiDB-lite"/>
    </source>
</evidence>
<protein>
    <recommendedName>
        <fullName evidence="4">F-box domain-containing protein</fullName>
    </recommendedName>
</protein>
<dbReference type="AlphaFoldDB" id="A0A6A6TBT1"/>